<dbReference type="Pfam" id="PF03235">
    <property type="entry name" value="GmrSD_N"/>
    <property type="match status" value="1"/>
</dbReference>
<comment type="caution">
    <text evidence="3">The sequence shown here is derived from an EMBL/GenBank/DDBJ whole genome shotgun (WGS) entry which is preliminary data.</text>
</comment>
<feature type="domain" description="GmrSD restriction endonucleases N-terminal" evidence="1">
    <location>
        <begin position="10"/>
        <end position="246"/>
    </location>
</feature>
<feature type="domain" description="GmrSD restriction endonucleases C-terminal" evidence="2">
    <location>
        <begin position="445"/>
        <end position="605"/>
    </location>
</feature>
<dbReference type="PANTHER" id="PTHR35149:SF1">
    <property type="entry name" value="DUF5655 DOMAIN-CONTAINING PROTEIN"/>
    <property type="match status" value="1"/>
</dbReference>
<dbReference type="InterPro" id="IPR004919">
    <property type="entry name" value="GmrSD_N"/>
</dbReference>
<sequence>MKADTHTPAEIFGRDIRYLVPLFQRPYVWTKADQWEPLWDDVRAVAEQVLEGKSGAYGAQEIPPHFLGAVVLEQQWSQSMFIPVRNVIDGQQRLTTLQILLDAAQLVAERHGLPRDAQALQTLVLNRKELTESPDEVFKVWPTDRDQDAFRVVMDNERDVPEELATSTIVQAHLFFVETLTEWAEPDGDTEKCRHRITALTQVLRSYLKLVVIDLEPGDNAQVIFETLNHRGTPLLAADLVKNLAFQLAAAQGGDLQSLYQQYWKPFDSNHWRRNVRQGRLYRPYVDTFLQHWLTMQRLREVPADRVFSEFRDHVRLSELQAWEVMRDLAADAKVYEELENLPWNSVEGTFYYRVIRIMEATVVGPFLLWILRWPKERMSAAQRLKALTSMESWLARRMLCKLSTKSYSRILIDLLRELDRNGPEAAGDVTEAFFAGATANAGYWPSDDEVIQAMERLRVYKDLTQTRLRMVLEALEDNRRRKWSEHEHCPRGCLTIEHVMPQSWGEHWGGDTVDHASRQRRDHLVQTLGNLTLVNDRLNPKLSNRPWTNIEVQARGLTDPEPNIGKRDLLLRHATLKLNAEIVADQQEAWTEETITARSTELAERLVRIWPRPAGSPETPPA</sequence>
<dbReference type="InterPro" id="IPR011089">
    <property type="entry name" value="GmrSD_C"/>
</dbReference>
<proteinExistence type="predicted"/>
<dbReference type="Pfam" id="PF07510">
    <property type="entry name" value="GmrSD_C"/>
    <property type="match status" value="1"/>
</dbReference>
<dbReference type="RefSeq" id="WP_344748647.1">
    <property type="nucleotide sequence ID" value="NZ_BAAAWW010000164.1"/>
</dbReference>
<evidence type="ECO:0000313" key="3">
    <source>
        <dbReference type="EMBL" id="MFB9675990.1"/>
    </source>
</evidence>
<protein>
    <submittedName>
        <fullName evidence="3">DUF262 domain-containing protein</fullName>
    </submittedName>
</protein>
<accession>A0ABV5TC39</accession>
<evidence type="ECO:0000259" key="2">
    <source>
        <dbReference type="Pfam" id="PF07510"/>
    </source>
</evidence>
<reference evidence="3 4" key="1">
    <citation type="submission" date="2024-09" db="EMBL/GenBank/DDBJ databases">
        <authorList>
            <person name="Sun Q."/>
            <person name="Mori K."/>
        </authorList>
    </citation>
    <scope>NUCLEOTIDE SEQUENCE [LARGE SCALE GENOMIC DNA]</scope>
    <source>
        <strain evidence="3 4">JCM 3028</strain>
    </source>
</reference>
<organism evidence="3 4">
    <name type="scientific">Streptosporangium vulgare</name>
    <dbReference type="NCBI Taxonomy" id="46190"/>
    <lineage>
        <taxon>Bacteria</taxon>
        <taxon>Bacillati</taxon>
        <taxon>Actinomycetota</taxon>
        <taxon>Actinomycetes</taxon>
        <taxon>Streptosporangiales</taxon>
        <taxon>Streptosporangiaceae</taxon>
        <taxon>Streptosporangium</taxon>
    </lineage>
</organism>
<dbReference type="EMBL" id="JBHMBS010000004">
    <property type="protein sequence ID" value="MFB9675990.1"/>
    <property type="molecule type" value="Genomic_DNA"/>
</dbReference>
<evidence type="ECO:0000259" key="1">
    <source>
        <dbReference type="Pfam" id="PF03235"/>
    </source>
</evidence>
<evidence type="ECO:0000313" key="4">
    <source>
        <dbReference type="Proteomes" id="UP001589610"/>
    </source>
</evidence>
<name>A0ABV5TC39_9ACTN</name>
<keyword evidence="4" id="KW-1185">Reference proteome</keyword>
<dbReference type="Proteomes" id="UP001589610">
    <property type="component" value="Unassembled WGS sequence"/>
</dbReference>
<gene>
    <name evidence="3" type="ORF">ACFFRH_10865</name>
</gene>
<dbReference type="PANTHER" id="PTHR35149">
    <property type="entry name" value="SLL5132 PROTEIN"/>
    <property type="match status" value="1"/>
</dbReference>